<dbReference type="InterPro" id="IPR039424">
    <property type="entry name" value="SBP_5"/>
</dbReference>
<sequence length="608" mass="65133">MRRSKAISAVAAIAGAALVLTACGSGGGDSAGGGDVTQNADPGSIGGADQVYHRPQVKDIGEVNVAVEENFHNYNNFIGATNNFANTLGTTQTLPSPFFTDLDNGKLVVKIDGDLMDSVKVTSTAPQVVEWKINQKAVWSDGQPFACKDFYLRWLASSSKAQDANGGSIWDTSPTGYENISKLECSADGKTVTTTFSTPFADWRSLFSSGGSDGLLPAHVLEAKTGIPDITKVTDADKDSVKKAAEFWTKGWLNFDKAVDLSAGPYVITQSDLTNLTVLERNPKWWGPQGGPAKIVIKTNTDAASAAQQLQNKEVQVIAPQADNNVAQTLRQDSSSYTVYAASGQTFEHLDFNLADPILKDIEVRKAIAQCVPRQGIVDNLVKDVTPSAVALGNLIFMPNEVGYKDNYSDLKGTSGQSGDAGIAEAKKTLEAAGWKLGGDGIYAKDGKKLTVKIGHKIVQRRADTVRLIQAACHQAGVDIQDDQAADFNSKRLPASEFQSALFAWIGQPNKAGLYGNYAAKDDGGSANYQNLNDKAMDKLFKDANQELDYKKRIDKLNAVDKAIHDDYASVPLFQLPDFAASISSIGPISYVGVSGGVLWNAETWQKK</sequence>
<dbReference type="PANTHER" id="PTHR30290:SF65">
    <property type="entry name" value="MONOACYL PHOSPHATIDYLINOSITOL TETRAMANNOSIDE-BINDING PROTEIN LPQW-RELATED"/>
    <property type="match status" value="1"/>
</dbReference>
<dbReference type="Gene3D" id="3.90.76.10">
    <property type="entry name" value="Dipeptide-binding Protein, Domain 1"/>
    <property type="match status" value="1"/>
</dbReference>
<dbReference type="PANTHER" id="PTHR30290">
    <property type="entry name" value="PERIPLASMIC BINDING COMPONENT OF ABC TRANSPORTER"/>
    <property type="match status" value="1"/>
</dbReference>
<dbReference type="PROSITE" id="PS51257">
    <property type="entry name" value="PROKAR_LIPOPROTEIN"/>
    <property type="match status" value="1"/>
</dbReference>
<dbReference type="Gene3D" id="3.10.105.10">
    <property type="entry name" value="Dipeptide-binding Protein, Domain 3"/>
    <property type="match status" value="1"/>
</dbReference>
<keyword evidence="1" id="KW-0732">Signal</keyword>
<feature type="domain" description="Solute-binding protein family 5" evidence="2">
    <location>
        <begin position="112"/>
        <end position="512"/>
    </location>
</feature>
<name>A0ABR6BTL7_9PSEU</name>
<dbReference type="EMBL" id="JACJID010000006">
    <property type="protein sequence ID" value="MBA8929961.1"/>
    <property type="molecule type" value="Genomic_DNA"/>
</dbReference>
<protein>
    <submittedName>
        <fullName evidence="3">Peptide/nickel transport system substrate-binding protein</fullName>
    </submittedName>
</protein>
<accession>A0ABR6BTL7</accession>
<feature type="chain" id="PRO_5047248327" evidence="1">
    <location>
        <begin position="23"/>
        <end position="608"/>
    </location>
</feature>
<evidence type="ECO:0000259" key="2">
    <source>
        <dbReference type="Pfam" id="PF00496"/>
    </source>
</evidence>
<dbReference type="Proteomes" id="UP000517916">
    <property type="component" value="Unassembled WGS sequence"/>
</dbReference>
<proteinExistence type="predicted"/>
<dbReference type="CDD" id="cd08501">
    <property type="entry name" value="PBP2_Lpqw"/>
    <property type="match status" value="1"/>
</dbReference>
<comment type="caution">
    <text evidence="3">The sequence shown here is derived from an EMBL/GenBank/DDBJ whole genome shotgun (WGS) entry which is preliminary data.</text>
</comment>
<feature type="signal peptide" evidence="1">
    <location>
        <begin position="1"/>
        <end position="22"/>
    </location>
</feature>
<evidence type="ECO:0000313" key="4">
    <source>
        <dbReference type="Proteomes" id="UP000517916"/>
    </source>
</evidence>
<dbReference type="Gene3D" id="3.40.190.10">
    <property type="entry name" value="Periplasmic binding protein-like II"/>
    <property type="match status" value="1"/>
</dbReference>
<keyword evidence="4" id="KW-1185">Reference proteome</keyword>
<dbReference type="Pfam" id="PF00496">
    <property type="entry name" value="SBP_bac_5"/>
    <property type="match status" value="1"/>
</dbReference>
<organism evidence="3 4">
    <name type="scientific">Kutzneria viridogrisea</name>
    <dbReference type="NCBI Taxonomy" id="47990"/>
    <lineage>
        <taxon>Bacteria</taxon>
        <taxon>Bacillati</taxon>
        <taxon>Actinomycetota</taxon>
        <taxon>Actinomycetes</taxon>
        <taxon>Pseudonocardiales</taxon>
        <taxon>Pseudonocardiaceae</taxon>
        <taxon>Kutzneria</taxon>
    </lineage>
</organism>
<evidence type="ECO:0000256" key="1">
    <source>
        <dbReference type="SAM" id="SignalP"/>
    </source>
</evidence>
<dbReference type="InterPro" id="IPR000914">
    <property type="entry name" value="SBP_5_dom"/>
</dbReference>
<evidence type="ECO:0000313" key="3">
    <source>
        <dbReference type="EMBL" id="MBA8929961.1"/>
    </source>
</evidence>
<dbReference type="SUPFAM" id="SSF53850">
    <property type="entry name" value="Periplasmic binding protein-like II"/>
    <property type="match status" value="1"/>
</dbReference>
<dbReference type="RefSeq" id="WP_025354549.1">
    <property type="nucleotide sequence ID" value="NZ_BAAABQ010000014.1"/>
</dbReference>
<gene>
    <name evidence="3" type="ORF">BC739_007194</name>
</gene>
<reference evidence="3 4" key="1">
    <citation type="submission" date="2020-08" db="EMBL/GenBank/DDBJ databases">
        <title>Genomic Encyclopedia of Archaeal and Bacterial Type Strains, Phase II (KMG-II): from individual species to whole genera.</title>
        <authorList>
            <person name="Goeker M."/>
        </authorList>
    </citation>
    <scope>NUCLEOTIDE SEQUENCE [LARGE SCALE GENOMIC DNA]</scope>
    <source>
        <strain evidence="3 4">DSM 43850</strain>
    </source>
</reference>